<dbReference type="STRING" id="1108044.GOOTI_202_00080"/>
<evidence type="ECO:0000313" key="2">
    <source>
        <dbReference type="Proteomes" id="UP000005038"/>
    </source>
</evidence>
<accession>H5TRP4</accession>
<protein>
    <submittedName>
        <fullName evidence="1">Uncharacterized protein</fullName>
    </submittedName>
</protein>
<dbReference type="Proteomes" id="UP000005038">
    <property type="component" value="Unassembled WGS sequence"/>
</dbReference>
<proteinExistence type="predicted"/>
<reference evidence="1" key="1">
    <citation type="submission" date="2012-02" db="EMBL/GenBank/DDBJ databases">
        <title>Whole genome shotgun sequence of Gordonia otitidis NBRC 100426.</title>
        <authorList>
            <person name="Yoshida I."/>
            <person name="Hosoyama A."/>
            <person name="Tsuchikane K."/>
            <person name="Katsumata H."/>
            <person name="Yamazaki S."/>
            <person name="Fujita N."/>
        </authorList>
    </citation>
    <scope>NUCLEOTIDE SEQUENCE [LARGE SCALE GENOMIC DNA]</scope>
    <source>
        <strain evidence="1">NBRC 100426</strain>
    </source>
</reference>
<name>H5TRP4_GORO1</name>
<dbReference type="OrthoDB" id="9935637at2"/>
<keyword evidence="2" id="KW-1185">Reference proteome</keyword>
<sequence>MTSSTPPYDAQVPCVELSDDHQTMTVRNDGTAVTLRSSRAGGFTEADIAAAQQSAAPRMMRGQVNRVWRFTTARRDLFMHVNTGPPTWWIPRVEMTSKRGDRTVMVGWLRGMVAVSITTRRRRTKRRTAQ</sequence>
<comment type="caution">
    <text evidence="1">The sequence shown here is derived from an EMBL/GenBank/DDBJ whole genome shotgun (WGS) entry which is preliminary data.</text>
</comment>
<evidence type="ECO:0000313" key="1">
    <source>
        <dbReference type="EMBL" id="GAB36152.1"/>
    </source>
</evidence>
<gene>
    <name evidence="1" type="ORF">GOOTI_202_00080</name>
</gene>
<dbReference type="RefSeq" id="WP_007240336.1">
    <property type="nucleotide sequence ID" value="NZ_BAFB01000202.1"/>
</dbReference>
<organism evidence="1 2">
    <name type="scientific">Gordonia otitidis (strain DSM 44809 / CCUG 52243 / JCM 12355 / NBRC 100426 / IFM 10032)</name>
    <dbReference type="NCBI Taxonomy" id="1108044"/>
    <lineage>
        <taxon>Bacteria</taxon>
        <taxon>Bacillati</taxon>
        <taxon>Actinomycetota</taxon>
        <taxon>Actinomycetes</taxon>
        <taxon>Mycobacteriales</taxon>
        <taxon>Gordoniaceae</taxon>
        <taxon>Gordonia</taxon>
    </lineage>
</organism>
<dbReference type="EMBL" id="BAFB01000202">
    <property type="protein sequence ID" value="GAB36152.1"/>
    <property type="molecule type" value="Genomic_DNA"/>
</dbReference>
<dbReference type="AlphaFoldDB" id="H5TRP4"/>